<gene>
    <name evidence="2" type="ORF">SCODWIG_03540</name>
</gene>
<feature type="chain" id="PRO_5016707065" description="DUF1748-domain-containing protein" evidence="1">
    <location>
        <begin position="23"/>
        <end position="74"/>
    </location>
</feature>
<dbReference type="VEuPathDB" id="FungiDB:SCODWIG_03540"/>
<evidence type="ECO:0000313" key="3">
    <source>
        <dbReference type="Proteomes" id="UP000262825"/>
    </source>
</evidence>
<reference evidence="3" key="1">
    <citation type="submission" date="2018-06" db="EMBL/GenBank/DDBJ databases">
        <authorList>
            <person name="Guldener U."/>
        </authorList>
    </citation>
    <scope>NUCLEOTIDE SEQUENCE [LARGE SCALE GENOMIC DNA]</scope>
    <source>
        <strain evidence="3">UTAD17</strain>
    </source>
</reference>
<feature type="signal peptide" evidence="1">
    <location>
        <begin position="1"/>
        <end position="22"/>
    </location>
</feature>
<dbReference type="Pfam" id="PF08520">
    <property type="entry name" value="Mitofissin"/>
    <property type="match status" value="1"/>
</dbReference>
<dbReference type="Proteomes" id="UP000262825">
    <property type="component" value="Unassembled WGS sequence"/>
</dbReference>
<proteinExistence type="predicted"/>
<dbReference type="InterPro" id="IPR013726">
    <property type="entry name" value="Mitofissin"/>
</dbReference>
<keyword evidence="3" id="KW-1185">Reference proteome</keyword>
<dbReference type="PANTHER" id="PTHR28075:SF1">
    <property type="entry name" value="DUF1748-DOMAIN-CONTAINING PROTEIN"/>
    <property type="match status" value="1"/>
</dbReference>
<name>A0A376BB20_9ASCO</name>
<evidence type="ECO:0000256" key="1">
    <source>
        <dbReference type="SAM" id="SignalP"/>
    </source>
</evidence>
<sequence length="74" mass="8029">MTLLGKTIHIAADLVLVSTCLAGIRRNTGLTLNKDFLLQDPGFQNFVGKYLEVGETVYDYSVASASSSSSFVRK</sequence>
<accession>A0A376BB20</accession>
<evidence type="ECO:0008006" key="4">
    <source>
        <dbReference type="Google" id="ProtNLM"/>
    </source>
</evidence>
<keyword evidence="1" id="KW-0732">Signal</keyword>
<dbReference type="EMBL" id="UFAJ01000887">
    <property type="protein sequence ID" value="SSD61779.1"/>
    <property type="molecule type" value="Genomic_DNA"/>
</dbReference>
<protein>
    <recommendedName>
        <fullName evidence="4">DUF1748-domain-containing protein</fullName>
    </recommendedName>
</protein>
<organism evidence="2 3">
    <name type="scientific">Saccharomycodes ludwigii</name>
    <dbReference type="NCBI Taxonomy" id="36035"/>
    <lineage>
        <taxon>Eukaryota</taxon>
        <taxon>Fungi</taxon>
        <taxon>Dikarya</taxon>
        <taxon>Ascomycota</taxon>
        <taxon>Saccharomycotina</taxon>
        <taxon>Saccharomycetes</taxon>
        <taxon>Saccharomycodales</taxon>
        <taxon>Saccharomycodaceae</taxon>
        <taxon>Saccharomycodes</taxon>
    </lineage>
</organism>
<dbReference type="AlphaFoldDB" id="A0A376BB20"/>
<dbReference type="PANTHER" id="PTHR28075">
    <property type="entry name" value="CHROMOSOME 16, WHOLE GENOME SHOTGUN SEQUENCE"/>
    <property type="match status" value="1"/>
</dbReference>
<evidence type="ECO:0000313" key="2">
    <source>
        <dbReference type="EMBL" id="SSD61779.1"/>
    </source>
</evidence>
<dbReference type="GO" id="GO:0005737">
    <property type="term" value="C:cytoplasm"/>
    <property type="evidence" value="ECO:0007669"/>
    <property type="project" value="TreeGrafter"/>
</dbReference>